<dbReference type="RefSeq" id="WP_010599869.1">
    <property type="nucleotide sequence ID" value="NZ_JAPJUH010000003.1"/>
</dbReference>
<gene>
    <name evidence="8" type="ORF">OQZ29_09450</name>
</gene>
<keyword evidence="4" id="KW-0238">DNA-binding</keyword>
<sequence>MSPAPNIIFLKSSVSKAERELITGLKLGEVSAFNQLYNMYASKLMGVLTQIVKQKETAEDLLQDCFTKISQNISRYDPNKSRLFTWILNIARNGAIDHIRKRSSQNQKYTYELESGCNEIENCFTQSINTDTIGMKKIVASLSPKQKKIVDLIYFQGYTHTEVAEELDIPLGSVKTSLRNAVVKLRMIYCITQNWAA</sequence>
<keyword evidence="5" id="KW-0804">Transcription</keyword>
<evidence type="ECO:0000313" key="9">
    <source>
        <dbReference type="Proteomes" id="UP001142592"/>
    </source>
</evidence>
<dbReference type="SUPFAM" id="SSF88946">
    <property type="entry name" value="Sigma2 domain of RNA polymerase sigma factors"/>
    <property type="match status" value="1"/>
</dbReference>
<dbReference type="AlphaFoldDB" id="A0A9X3I960"/>
<dbReference type="EMBL" id="JAPJUH010000003">
    <property type="protein sequence ID" value="MCX3264970.1"/>
    <property type="molecule type" value="Genomic_DNA"/>
</dbReference>
<organism evidence="8 9">
    <name type="scientific">Pedobacter agri</name>
    <dbReference type="NCBI Taxonomy" id="454586"/>
    <lineage>
        <taxon>Bacteria</taxon>
        <taxon>Pseudomonadati</taxon>
        <taxon>Bacteroidota</taxon>
        <taxon>Sphingobacteriia</taxon>
        <taxon>Sphingobacteriales</taxon>
        <taxon>Sphingobacteriaceae</taxon>
        <taxon>Pedobacter</taxon>
    </lineage>
</organism>
<dbReference type="GO" id="GO:0003677">
    <property type="term" value="F:DNA binding"/>
    <property type="evidence" value="ECO:0007669"/>
    <property type="project" value="UniProtKB-KW"/>
</dbReference>
<comment type="similarity">
    <text evidence="1">Belongs to the sigma-70 factor family. ECF subfamily.</text>
</comment>
<comment type="caution">
    <text evidence="8">The sequence shown here is derived from an EMBL/GenBank/DDBJ whole genome shotgun (WGS) entry which is preliminary data.</text>
</comment>
<dbReference type="InterPro" id="IPR014284">
    <property type="entry name" value="RNA_pol_sigma-70_dom"/>
</dbReference>
<evidence type="ECO:0000313" key="8">
    <source>
        <dbReference type="EMBL" id="MCX3264970.1"/>
    </source>
</evidence>
<dbReference type="NCBIfam" id="TIGR02937">
    <property type="entry name" value="sigma70-ECF"/>
    <property type="match status" value="1"/>
</dbReference>
<dbReference type="SUPFAM" id="SSF88659">
    <property type="entry name" value="Sigma3 and sigma4 domains of RNA polymerase sigma factors"/>
    <property type="match status" value="1"/>
</dbReference>
<keyword evidence="9" id="KW-1185">Reference proteome</keyword>
<evidence type="ECO:0000256" key="3">
    <source>
        <dbReference type="ARBA" id="ARBA00023082"/>
    </source>
</evidence>
<dbReference type="InterPro" id="IPR013325">
    <property type="entry name" value="RNA_pol_sigma_r2"/>
</dbReference>
<dbReference type="GO" id="GO:0006352">
    <property type="term" value="P:DNA-templated transcription initiation"/>
    <property type="evidence" value="ECO:0007669"/>
    <property type="project" value="InterPro"/>
</dbReference>
<feature type="domain" description="RNA polymerase sigma-70 region 2" evidence="6">
    <location>
        <begin position="36"/>
        <end position="103"/>
    </location>
</feature>
<dbReference type="CDD" id="cd06171">
    <property type="entry name" value="Sigma70_r4"/>
    <property type="match status" value="1"/>
</dbReference>
<accession>A0A9X3I960</accession>
<dbReference type="InterPro" id="IPR039425">
    <property type="entry name" value="RNA_pol_sigma-70-like"/>
</dbReference>
<proteinExistence type="inferred from homology"/>
<dbReference type="InterPro" id="IPR036388">
    <property type="entry name" value="WH-like_DNA-bd_sf"/>
</dbReference>
<dbReference type="PANTHER" id="PTHR43133:SF62">
    <property type="entry name" value="RNA POLYMERASE SIGMA FACTOR SIGZ"/>
    <property type="match status" value="1"/>
</dbReference>
<evidence type="ECO:0000256" key="4">
    <source>
        <dbReference type="ARBA" id="ARBA00023125"/>
    </source>
</evidence>
<dbReference type="Gene3D" id="1.10.1740.10">
    <property type="match status" value="1"/>
</dbReference>
<dbReference type="Pfam" id="PF04545">
    <property type="entry name" value="Sigma70_r4"/>
    <property type="match status" value="1"/>
</dbReference>
<protein>
    <submittedName>
        <fullName evidence="8">Sigma-70 family RNA polymerase sigma factor</fullName>
    </submittedName>
</protein>
<dbReference type="InterPro" id="IPR007630">
    <property type="entry name" value="RNA_pol_sigma70_r4"/>
</dbReference>
<evidence type="ECO:0000256" key="5">
    <source>
        <dbReference type="ARBA" id="ARBA00023163"/>
    </source>
</evidence>
<evidence type="ECO:0000259" key="7">
    <source>
        <dbReference type="Pfam" id="PF04545"/>
    </source>
</evidence>
<keyword evidence="3" id="KW-0731">Sigma factor</keyword>
<feature type="domain" description="RNA polymerase sigma-70 region 4" evidence="7">
    <location>
        <begin position="140"/>
        <end position="186"/>
    </location>
</feature>
<dbReference type="PANTHER" id="PTHR43133">
    <property type="entry name" value="RNA POLYMERASE ECF-TYPE SIGMA FACTO"/>
    <property type="match status" value="1"/>
</dbReference>
<keyword evidence="2" id="KW-0805">Transcription regulation</keyword>
<evidence type="ECO:0000259" key="6">
    <source>
        <dbReference type="Pfam" id="PF04542"/>
    </source>
</evidence>
<reference evidence="8" key="1">
    <citation type="submission" date="2022-11" db="EMBL/GenBank/DDBJ databases">
        <authorList>
            <person name="Graham C."/>
            <person name="Newman J.D."/>
        </authorList>
    </citation>
    <scope>NUCLEOTIDE SEQUENCE</scope>
    <source>
        <strain evidence="8">DSM 19486</strain>
    </source>
</reference>
<dbReference type="InterPro" id="IPR007627">
    <property type="entry name" value="RNA_pol_sigma70_r2"/>
</dbReference>
<dbReference type="InterPro" id="IPR013324">
    <property type="entry name" value="RNA_pol_sigma_r3/r4-like"/>
</dbReference>
<evidence type="ECO:0000256" key="1">
    <source>
        <dbReference type="ARBA" id="ARBA00010641"/>
    </source>
</evidence>
<dbReference type="Gene3D" id="1.10.10.10">
    <property type="entry name" value="Winged helix-like DNA-binding domain superfamily/Winged helix DNA-binding domain"/>
    <property type="match status" value="1"/>
</dbReference>
<dbReference type="Proteomes" id="UP001142592">
    <property type="component" value="Unassembled WGS sequence"/>
</dbReference>
<name>A0A9X3I960_9SPHI</name>
<dbReference type="GO" id="GO:0016987">
    <property type="term" value="F:sigma factor activity"/>
    <property type="evidence" value="ECO:0007669"/>
    <property type="project" value="UniProtKB-KW"/>
</dbReference>
<evidence type="ECO:0000256" key="2">
    <source>
        <dbReference type="ARBA" id="ARBA00023015"/>
    </source>
</evidence>
<dbReference type="Pfam" id="PF04542">
    <property type="entry name" value="Sigma70_r2"/>
    <property type="match status" value="1"/>
</dbReference>